<organism evidence="4 5">
    <name type="scientific">Beutenbergia cavernae (strain ATCC BAA-8 / DSM 12333 / CCUG 43141 / JCM 11478 / NBRC 16432 / NCIMB 13614 / HKI 0122)</name>
    <dbReference type="NCBI Taxonomy" id="471853"/>
    <lineage>
        <taxon>Bacteria</taxon>
        <taxon>Bacillati</taxon>
        <taxon>Actinomycetota</taxon>
        <taxon>Actinomycetes</taxon>
        <taxon>Micrococcales</taxon>
        <taxon>Beutenbergiaceae</taxon>
        <taxon>Beutenbergia</taxon>
    </lineage>
</organism>
<dbReference type="Proteomes" id="UP000007962">
    <property type="component" value="Chromosome"/>
</dbReference>
<dbReference type="Gene3D" id="3.40.630.30">
    <property type="match status" value="1"/>
</dbReference>
<dbReference type="OrthoDB" id="4549080at2"/>
<dbReference type="CDD" id="cd04301">
    <property type="entry name" value="NAT_SF"/>
    <property type="match status" value="1"/>
</dbReference>
<keyword evidence="2" id="KW-0012">Acyltransferase</keyword>
<dbReference type="SUPFAM" id="SSF55729">
    <property type="entry name" value="Acyl-CoA N-acyltransferases (Nat)"/>
    <property type="match status" value="1"/>
</dbReference>
<keyword evidence="1 4" id="KW-0808">Transferase</keyword>
<dbReference type="eggNOG" id="COG0454">
    <property type="taxonomic scope" value="Bacteria"/>
</dbReference>
<evidence type="ECO:0000259" key="3">
    <source>
        <dbReference type="PROSITE" id="PS51186"/>
    </source>
</evidence>
<dbReference type="AlphaFoldDB" id="C5C3T6"/>
<dbReference type="GO" id="GO:0008080">
    <property type="term" value="F:N-acetyltransferase activity"/>
    <property type="evidence" value="ECO:0007669"/>
    <property type="project" value="InterPro"/>
</dbReference>
<dbReference type="Pfam" id="PF13508">
    <property type="entry name" value="Acetyltransf_7"/>
    <property type="match status" value="1"/>
</dbReference>
<dbReference type="InterPro" id="IPR045039">
    <property type="entry name" value="NSI-like"/>
</dbReference>
<protein>
    <submittedName>
        <fullName evidence="4">GCN5-related protein N-acetyltransferase</fullName>
    </submittedName>
</protein>
<dbReference type="PROSITE" id="PS51186">
    <property type="entry name" value="GNAT"/>
    <property type="match status" value="1"/>
</dbReference>
<accession>C5C3T6</accession>
<evidence type="ECO:0000313" key="4">
    <source>
        <dbReference type="EMBL" id="ACQ81995.1"/>
    </source>
</evidence>
<gene>
    <name evidence="4" type="ordered locus">Bcav_3753</name>
</gene>
<dbReference type="PANTHER" id="PTHR43626">
    <property type="entry name" value="ACYL-COA N-ACYLTRANSFERASE"/>
    <property type="match status" value="1"/>
</dbReference>
<reference evidence="4 5" key="1">
    <citation type="journal article" date="2009" name="Stand. Genomic Sci.">
        <title>Complete genome sequence of Beutenbergia cavernae type strain (HKI 0122).</title>
        <authorList>
            <person name="Land M."/>
            <person name="Pukall R."/>
            <person name="Abt B."/>
            <person name="Goker M."/>
            <person name="Rohde M."/>
            <person name="Glavina Del Rio T."/>
            <person name="Tice H."/>
            <person name="Copeland A."/>
            <person name="Cheng J.F."/>
            <person name="Lucas S."/>
            <person name="Chen F."/>
            <person name="Nolan M."/>
            <person name="Bruce D."/>
            <person name="Goodwin L."/>
            <person name="Pitluck S."/>
            <person name="Ivanova N."/>
            <person name="Mavromatis K."/>
            <person name="Ovchinnikova G."/>
            <person name="Pati A."/>
            <person name="Chen A."/>
            <person name="Palaniappan K."/>
            <person name="Hauser L."/>
            <person name="Chang Y.J."/>
            <person name="Jefferies C.C."/>
            <person name="Saunders E."/>
            <person name="Brettin T."/>
            <person name="Detter J.C."/>
            <person name="Han C."/>
            <person name="Chain P."/>
            <person name="Bristow J."/>
            <person name="Eisen J.A."/>
            <person name="Markowitz V."/>
            <person name="Hugenholtz P."/>
            <person name="Kyrpides N.C."/>
            <person name="Klenk H.P."/>
            <person name="Lapidus A."/>
        </authorList>
    </citation>
    <scope>NUCLEOTIDE SEQUENCE [LARGE SCALE GENOMIC DNA]</scope>
    <source>
        <strain evidence="5">ATCC BAA-8 / DSM 12333 / NBRC 16432</strain>
    </source>
</reference>
<dbReference type="GO" id="GO:0005737">
    <property type="term" value="C:cytoplasm"/>
    <property type="evidence" value="ECO:0007669"/>
    <property type="project" value="TreeGrafter"/>
</dbReference>
<keyword evidence="5" id="KW-1185">Reference proteome</keyword>
<name>C5C3T6_BEUC1</name>
<sequence length="132" mass="14418">MTTYVWRGAVDDRALGELHAEAFEHAYVDIGWSAQLKGHSLGWVTAHDDGHDDPVGFVNVAWDGGVHAFVLDTMVARAVRGRGIGRGLVARAASGARHAHCEWLHVDYEPELEPFYAACGFEPTPAGLVRLR</sequence>
<evidence type="ECO:0000313" key="5">
    <source>
        <dbReference type="Proteomes" id="UP000007962"/>
    </source>
</evidence>
<dbReference type="InterPro" id="IPR000182">
    <property type="entry name" value="GNAT_dom"/>
</dbReference>
<dbReference type="KEGG" id="bcv:Bcav_3753"/>
<feature type="domain" description="N-acetyltransferase" evidence="3">
    <location>
        <begin position="1"/>
        <end position="132"/>
    </location>
</feature>
<dbReference type="STRING" id="471853.Bcav_3753"/>
<evidence type="ECO:0000256" key="1">
    <source>
        <dbReference type="ARBA" id="ARBA00022679"/>
    </source>
</evidence>
<dbReference type="HOGENOM" id="CLU_135063_0_0_11"/>
<evidence type="ECO:0000256" key="2">
    <source>
        <dbReference type="ARBA" id="ARBA00023315"/>
    </source>
</evidence>
<dbReference type="RefSeq" id="WP_015884232.1">
    <property type="nucleotide sequence ID" value="NC_012669.1"/>
</dbReference>
<proteinExistence type="predicted"/>
<dbReference type="EMBL" id="CP001618">
    <property type="protein sequence ID" value="ACQ81995.1"/>
    <property type="molecule type" value="Genomic_DNA"/>
</dbReference>
<dbReference type="InterPro" id="IPR016181">
    <property type="entry name" value="Acyl_CoA_acyltransferase"/>
</dbReference>
<dbReference type="PANTHER" id="PTHR43626:SF4">
    <property type="entry name" value="GCN5-RELATED N-ACETYLTRANSFERASE 2, CHLOROPLASTIC"/>
    <property type="match status" value="1"/>
</dbReference>